<proteinExistence type="predicted"/>
<name>A0A096D4P0_9BACT</name>
<comment type="caution">
    <text evidence="1">The sequence shown here is derived from an EMBL/GenBank/DDBJ whole genome shotgun (WGS) entry which is preliminary data.</text>
</comment>
<keyword evidence="2" id="KW-1185">Reference proteome</keyword>
<sequence length="70" mass="8174">MKEIIIEGGKASKERLRSMNVGDVLRQTKLSPFKVDSIRSVVCYVAKENKWKFKTKSNYNKDEIIVKRIQ</sequence>
<dbReference type="EMBL" id="JRNU01000011">
    <property type="protein sequence ID" value="KGF52499.1"/>
    <property type="molecule type" value="Genomic_DNA"/>
</dbReference>
<evidence type="ECO:0000313" key="1">
    <source>
        <dbReference type="EMBL" id="KGF52499.1"/>
    </source>
</evidence>
<dbReference type="AlphaFoldDB" id="A0A096D4P0"/>
<dbReference type="Proteomes" id="UP000029614">
    <property type="component" value="Unassembled WGS sequence"/>
</dbReference>
<reference evidence="1 2" key="1">
    <citation type="submission" date="2014-07" db="EMBL/GenBank/DDBJ databases">
        <authorList>
            <person name="McCorrison J."/>
            <person name="Sanka R."/>
            <person name="Torralba M."/>
            <person name="Gillis M."/>
            <person name="Haft D.H."/>
            <person name="Methe B."/>
            <person name="Sutton G."/>
            <person name="Nelson K.E."/>
        </authorList>
    </citation>
    <scope>NUCLEOTIDE SEQUENCE [LARGE SCALE GENOMIC DNA]</scope>
    <source>
        <strain evidence="1 2">DNF00058</strain>
    </source>
</reference>
<dbReference type="RefSeq" id="WP_036854690.1">
    <property type="nucleotide sequence ID" value="NZ_JRNU01000011.1"/>
</dbReference>
<organism evidence="1 2">
    <name type="scientific">Prevotella amnii DNF00058</name>
    <dbReference type="NCBI Taxonomy" id="1401066"/>
    <lineage>
        <taxon>Bacteria</taxon>
        <taxon>Pseudomonadati</taxon>
        <taxon>Bacteroidota</taxon>
        <taxon>Bacteroidia</taxon>
        <taxon>Bacteroidales</taxon>
        <taxon>Prevotellaceae</taxon>
        <taxon>Prevotella</taxon>
    </lineage>
</organism>
<evidence type="ECO:0000313" key="2">
    <source>
        <dbReference type="Proteomes" id="UP000029614"/>
    </source>
</evidence>
<protein>
    <submittedName>
        <fullName evidence="1">Uncharacterized protein</fullName>
    </submittedName>
</protein>
<accession>A0A096D4P0</accession>
<gene>
    <name evidence="1" type="ORF">HMPREF9302_03475</name>
</gene>